<dbReference type="CTD" id="124152"/>
<sequence>MQTANITKINKSPAEQGCETGPPGVEGSSRSHFPVTSGLATTLGFEDPLRDLLLWTPSPPSASGKRHPPMDKISFPQVPSRPISHYLETNVYPVLVPGLEALLEDAQNHDCFERKITKFNPCDFLTEWLYNHNPRRPDQTQVRFDDIPFVKAWISSHPRPPLPLFLQLSEDQAALLIQAFWRGYKVRVQPAVQELRRWQKALRERKNITKIVNQFWSQHEDRARSVMTDPPQPDIQVLSPTPQGTAAHSPAAPMTPEATEWPNPKFLTVMPPSLQSAANLSDG</sequence>
<dbReference type="Proteomes" id="UP000005226">
    <property type="component" value="Chromosome 5"/>
</dbReference>
<dbReference type="KEGG" id="tru:101068295"/>
<dbReference type="PANTHER" id="PTHR34927:SF1">
    <property type="entry name" value="IQ DOMAIN-CONTAINING PROTEIN K"/>
    <property type="match status" value="1"/>
</dbReference>
<feature type="compositionally biased region" description="Polar residues" evidence="1">
    <location>
        <begin position="1"/>
        <end position="10"/>
    </location>
</feature>
<dbReference type="Gene3D" id="1.20.890.10">
    <property type="entry name" value="cAMP-dependent protein kinase regulatory subunit, dimerization-anchoring domain"/>
    <property type="match status" value="1"/>
</dbReference>
<dbReference type="CDD" id="cd23767">
    <property type="entry name" value="IQCD"/>
    <property type="match status" value="1"/>
</dbReference>
<reference evidence="2" key="3">
    <citation type="submission" date="2025-09" db="UniProtKB">
        <authorList>
            <consortium name="Ensembl"/>
        </authorList>
    </citation>
    <scope>IDENTIFICATION</scope>
</reference>
<protein>
    <recommendedName>
        <fullName evidence="4">IQ motif containing K</fullName>
    </recommendedName>
</protein>
<evidence type="ECO:0000313" key="2">
    <source>
        <dbReference type="Ensembl" id="ENSTRUP00000088257.1"/>
    </source>
</evidence>
<evidence type="ECO:0000256" key="1">
    <source>
        <dbReference type="SAM" id="MobiDB-lite"/>
    </source>
</evidence>
<keyword evidence="3" id="KW-1185">Reference proteome</keyword>
<dbReference type="CDD" id="cd22969">
    <property type="entry name" value="DD_IQCK"/>
    <property type="match status" value="1"/>
</dbReference>
<dbReference type="PROSITE" id="PS50096">
    <property type="entry name" value="IQ"/>
    <property type="match status" value="1"/>
</dbReference>
<dbReference type="PANTHER" id="PTHR34927">
    <property type="entry name" value="IQ DOMAIN-CONTAINING PROTEIN K"/>
    <property type="match status" value="1"/>
</dbReference>
<dbReference type="RefSeq" id="XP_029691952.1">
    <property type="nucleotide sequence ID" value="XM_029836092.1"/>
</dbReference>
<accession>A0A674PR42</accession>
<dbReference type="GeneTree" id="ENSGT00390000007907"/>
<feature type="region of interest" description="Disordered" evidence="1">
    <location>
        <begin position="1"/>
        <end position="32"/>
    </location>
</feature>
<dbReference type="Pfam" id="PF00612">
    <property type="entry name" value="IQ"/>
    <property type="match status" value="1"/>
</dbReference>
<evidence type="ECO:0008006" key="4">
    <source>
        <dbReference type="Google" id="ProtNLM"/>
    </source>
</evidence>
<dbReference type="OrthoDB" id="2155538at2759"/>
<name>A0A674PR42_TAKRU</name>
<feature type="region of interest" description="Disordered" evidence="1">
    <location>
        <begin position="238"/>
        <end position="265"/>
    </location>
</feature>
<dbReference type="OMA" id="MWFAGSK"/>
<dbReference type="InParanoid" id="A0A674PR42"/>
<proteinExistence type="predicted"/>
<dbReference type="InterPro" id="IPR043408">
    <property type="entry name" value="IQCK"/>
</dbReference>
<reference evidence="2" key="2">
    <citation type="submission" date="2025-08" db="UniProtKB">
        <authorList>
            <consortium name="Ensembl"/>
        </authorList>
    </citation>
    <scope>IDENTIFICATION</scope>
</reference>
<evidence type="ECO:0000313" key="3">
    <source>
        <dbReference type="Proteomes" id="UP000005226"/>
    </source>
</evidence>
<dbReference type="GeneID" id="101068295"/>
<dbReference type="InterPro" id="IPR000048">
    <property type="entry name" value="IQ_motif_EF-hand-BS"/>
</dbReference>
<gene>
    <name evidence="2" type="primary">iqck</name>
</gene>
<reference evidence="2 3" key="1">
    <citation type="journal article" date="2011" name="Genome Biol. Evol.">
        <title>Integration of the genetic map and genome assembly of fugu facilitates insights into distinct features of genome evolution in teleosts and mammals.</title>
        <authorList>
            <person name="Kai W."/>
            <person name="Kikuchi K."/>
            <person name="Tohari S."/>
            <person name="Chew A.K."/>
            <person name="Tay A."/>
            <person name="Fujiwara A."/>
            <person name="Hosoya S."/>
            <person name="Suetake H."/>
            <person name="Naruse K."/>
            <person name="Brenner S."/>
            <person name="Suzuki Y."/>
            <person name="Venkatesh B."/>
        </authorList>
    </citation>
    <scope>NUCLEOTIDE SEQUENCE [LARGE SCALE GENOMIC DNA]</scope>
</reference>
<dbReference type="Ensembl" id="ENSTRUT00000089100.1">
    <property type="protein sequence ID" value="ENSTRUP00000088257.1"/>
    <property type="gene ID" value="ENSTRUG00000026741.1"/>
</dbReference>
<dbReference type="AlphaFoldDB" id="A0A674PR42"/>
<organism evidence="2 3">
    <name type="scientific">Takifugu rubripes</name>
    <name type="common">Japanese pufferfish</name>
    <name type="synonym">Fugu rubripes</name>
    <dbReference type="NCBI Taxonomy" id="31033"/>
    <lineage>
        <taxon>Eukaryota</taxon>
        <taxon>Metazoa</taxon>
        <taxon>Chordata</taxon>
        <taxon>Craniata</taxon>
        <taxon>Vertebrata</taxon>
        <taxon>Euteleostomi</taxon>
        <taxon>Actinopterygii</taxon>
        <taxon>Neopterygii</taxon>
        <taxon>Teleostei</taxon>
        <taxon>Neoteleostei</taxon>
        <taxon>Acanthomorphata</taxon>
        <taxon>Eupercaria</taxon>
        <taxon>Tetraodontiformes</taxon>
        <taxon>Tetradontoidea</taxon>
        <taxon>Tetraodontidae</taxon>
        <taxon>Takifugu</taxon>
    </lineage>
</organism>